<name>A0AB36SDM4_9BACI</name>
<comment type="caution">
    <text evidence="1">The sequence shown here is derived from an EMBL/GenBank/DDBJ whole genome shotgun (WGS) entry which is preliminary data.</text>
</comment>
<evidence type="ECO:0008006" key="3">
    <source>
        <dbReference type="Google" id="ProtNLM"/>
    </source>
</evidence>
<sequence>MLIQLDKSIEQTISEIMPDLNEESKEIIALNNLAIAYRNGWHIIIGSLRVLKLIKNLEHIDKSTKSVFDKLINEYAFQKSYKDLVGEYILVKGLNGNPKRIDDEESTYHYETPLNYFSRLAKCTSAALLCEDESDFDFYKKLGEKFIKESREIAGVNLSFSFSNGGGVNSYKVLERGITDIGNPILAIADSDKKYPNSTIGQTLKKLLQIETQYNNTNILNVYSLPVRAKENLIPPSLYLKGTEHTVKSHLEKLQLIENESSEKLLYFNIKDGYKVKHFKDEEFIKYFGSVLMGVEDLVSCSIDELDTKTNDEEVVVNGLKGIVEQFTYNILDNGIEQKLQGKRSLQNPPPQVLVKIKEMEDILELKGSLFNNLPQYIREIIIELCNKLLSWGCGKGETYATLGA</sequence>
<evidence type="ECO:0000313" key="1">
    <source>
        <dbReference type="EMBL" id="PEN44855.1"/>
    </source>
</evidence>
<organism evidence="1 2">
    <name type="scientific">Bacillus toyonensis</name>
    <dbReference type="NCBI Taxonomy" id="155322"/>
    <lineage>
        <taxon>Bacteria</taxon>
        <taxon>Bacillati</taxon>
        <taxon>Bacillota</taxon>
        <taxon>Bacilli</taxon>
        <taxon>Bacillales</taxon>
        <taxon>Bacillaceae</taxon>
        <taxon>Bacillus</taxon>
        <taxon>Bacillus cereus group</taxon>
    </lineage>
</organism>
<protein>
    <recommendedName>
        <fullName evidence="3">HEPN domain-containing protein</fullName>
    </recommendedName>
</protein>
<reference evidence="1 2" key="1">
    <citation type="submission" date="2017-09" db="EMBL/GenBank/DDBJ databases">
        <title>Large-scale bioinformatics analysis of Bacillus genomes uncovers conserved roles of natural products in bacterial physiology.</title>
        <authorList>
            <consortium name="Agbiome Team Llc"/>
            <person name="Bleich R.M."/>
            <person name="Kirk G.J."/>
            <person name="Santa Maria K.C."/>
            <person name="Allen S.E."/>
            <person name="Farag S."/>
            <person name="Shank E.A."/>
            <person name="Bowers A."/>
        </authorList>
    </citation>
    <scope>NUCLEOTIDE SEQUENCE [LARGE SCALE GENOMIC DNA]</scope>
    <source>
        <strain evidence="1 2">AFS027958</strain>
    </source>
</reference>
<dbReference type="EMBL" id="NUAJ01000067">
    <property type="protein sequence ID" value="PEN44855.1"/>
    <property type="molecule type" value="Genomic_DNA"/>
</dbReference>
<dbReference type="RefSeq" id="WP_098059339.1">
    <property type="nucleotide sequence ID" value="NZ_NUAJ01000067.1"/>
</dbReference>
<dbReference type="AlphaFoldDB" id="A0AB36SDM4"/>
<evidence type="ECO:0000313" key="2">
    <source>
        <dbReference type="Proteomes" id="UP000220934"/>
    </source>
</evidence>
<proteinExistence type="predicted"/>
<accession>A0AB36SDM4</accession>
<dbReference type="Proteomes" id="UP000220934">
    <property type="component" value="Unassembled WGS sequence"/>
</dbReference>
<gene>
    <name evidence="1" type="ORF">CN596_30815</name>
</gene>